<feature type="region of interest" description="Disordered" evidence="1">
    <location>
        <begin position="1"/>
        <end position="22"/>
    </location>
</feature>
<feature type="compositionally biased region" description="Polar residues" evidence="1">
    <location>
        <begin position="1"/>
        <end position="12"/>
    </location>
</feature>
<dbReference type="SUPFAM" id="SSF159664">
    <property type="entry name" value="CobE/GbiG C-terminal domain-like"/>
    <property type="match status" value="1"/>
</dbReference>
<dbReference type="InterPro" id="IPR036518">
    <property type="entry name" value="CobE/GbiG_C_sf"/>
</dbReference>
<keyword evidence="4" id="KW-1185">Reference proteome</keyword>
<dbReference type="EMBL" id="RFFH01000001">
    <property type="protein sequence ID" value="RMI35656.1"/>
    <property type="molecule type" value="Genomic_DNA"/>
</dbReference>
<protein>
    <submittedName>
        <fullName evidence="3">Cobalamin biosynthesis protein</fullName>
    </submittedName>
</protein>
<gene>
    <name evidence="3" type="ORF">EBN03_05375</name>
</gene>
<feature type="domain" description="CobE/GbiG C-terminal" evidence="2">
    <location>
        <begin position="31"/>
        <end position="143"/>
    </location>
</feature>
<accession>A0A3M2LF27</accession>
<evidence type="ECO:0000313" key="4">
    <source>
        <dbReference type="Proteomes" id="UP000279275"/>
    </source>
</evidence>
<reference evidence="3 4" key="1">
    <citation type="submission" date="2018-10" db="EMBL/GenBank/DDBJ databases">
        <title>Isolation from cow dung.</title>
        <authorList>
            <person name="Ling L."/>
        </authorList>
    </citation>
    <scope>NUCLEOTIDE SEQUENCE [LARGE SCALE GENOMIC DNA]</scope>
    <source>
        <strain evidence="3 4">NEAU-LL90</strain>
    </source>
</reference>
<dbReference type="Proteomes" id="UP000279275">
    <property type="component" value="Unassembled WGS sequence"/>
</dbReference>
<name>A0A3M2LF27_9NOCA</name>
<dbReference type="Gene3D" id="3.30.420.180">
    <property type="entry name" value="CobE/GbiG C-terminal domain"/>
    <property type="match status" value="1"/>
</dbReference>
<dbReference type="AlphaFoldDB" id="A0A3M2LF27"/>
<evidence type="ECO:0000256" key="1">
    <source>
        <dbReference type="SAM" id="MobiDB-lite"/>
    </source>
</evidence>
<proteinExistence type="predicted"/>
<sequence length="161" mass="15685">MTNEFSTPSTESAAQGPNGPGAGAGGIQGNLVVGIGLRPGAAAPVILAAVRDVLGGSEIRCLATVDRRAAESGLTTAAAELAVPVRSFTPEQLAEVAVPNPAERVTRALGTPSVAEAAAILASGHGHLLVPKTTVRGVTLAVATPGTSRPGDGVPSATPGA</sequence>
<evidence type="ECO:0000313" key="3">
    <source>
        <dbReference type="EMBL" id="RMI35656.1"/>
    </source>
</evidence>
<dbReference type="GO" id="GO:0009236">
    <property type="term" value="P:cobalamin biosynthetic process"/>
    <property type="evidence" value="ECO:0007669"/>
    <property type="project" value="InterPro"/>
</dbReference>
<dbReference type="Pfam" id="PF01890">
    <property type="entry name" value="CbiG_C"/>
    <property type="match status" value="1"/>
</dbReference>
<dbReference type="PANTHER" id="PTHR37477">
    <property type="entry name" value="COBALT-PRECORRIN-5A HYDROLASE"/>
    <property type="match status" value="1"/>
</dbReference>
<dbReference type="InterPro" id="IPR002750">
    <property type="entry name" value="CobE/GbiG_C"/>
</dbReference>
<dbReference type="InterPro" id="IPR052553">
    <property type="entry name" value="CbiG_hydrolase"/>
</dbReference>
<evidence type="ECO:0000259" key="2">
    <source>
        <dbReference type="Pfam" id="PF01890"/>
    </source>
</evidence>
<organism evidence="3 4">
    <name type="scientific">Nocardia stercoris</name>
    <dbReference type="NCBI Taxonomy" id="2483361"/>
    <lineage>
        <taxon>Bacteria</taxon>
        <taxon>Bacillati</taxon>
        <taxon>Actinomycetota</taxon>
        <taxon>Actinomycetes</taxon>
        <taxon>Mycobacteriales</taxon>
        <taxon>Nocardiaceae</taxon>
        <taxon>Nocardia</taxon>
    </lineage>
</organism>
<dbReference type="OrthoDB" id="5198016at2"/>
<dbReference type="PANTHER" id="PTHR37477:SF1">
    <property type="entry name" value="COBALT-PRECORRIN-5A HYDROLASE"/>
    <property type="match status" value="1"/>
</dbReference>
<comment type="caution">
    <text evidence="3">The sequence shown here is derived from an EMBL/GenBank/DDBJ whole genome shotgun (WGS) entry which is preliminary data.</text>
</comment>